<organism evidence="3 4">
    <name type="scientific">Ignelater luminosus</name>
    <name type="common">Cucubano</name>
    <name type="synonym">Pyrophorus luminosus</name>
    <dbReference type="NCBI Taxonomy" id="2038154"/>
    <lineage>
        <taxon>Eukaryota</taxon>
        <taxon>Metazoa</taxon>
        <taxon>Ecdysozoa</taxon>
        <taxon>Arthropoda</taxon>
        <taxon>Hexapoda</taxon>
        <taxon>Insecta</taxon>
        <taxon>Pterygota</taxon>
        <taxon>Neoptera</taxon>
        <taxon>Endopterygota</taxon>
        <taxon>Coleoptera</taxon>
        <taxon>Polyphaga</taxon>
        <taxon>Elateriformia</taxon>
        <taxon>Elateroidea</taxon>
        <taxon>Elateridae</taxon>
        <taxon>Agrypninae</taxon>
        <taxon>Pyrophorini</taxon>
        <taxon>Ignelater</taxon>
    </lineage>
</organism>
<evidence type="ECO:0000259" key="2">
    <source>
        <dbReference type="PROSITE" id="PS50041"/>
    </source>
</evidence>
<dbReference type="SUPFAM" id="SSF56436">
    <property type="entry name" value="C-type lectin-like"/>
    <property type="match status" value="4"/>
</dbReference>
<dbReference type="PROSITE" id="PS50041">
    <property type="entry name" value="C_TYPE_LECTIN_2"/>
    <property type="match status" value="3"/>
</dbReference>
<feature type="signal peptide" evidence="1">
    <location>
        <begin position="1"/>
        <end position="18"/>
    </location>
</feature>
<feature type="domain" description="C-type lectin" evidence="2">
    <location>
        <begin position="342"/>
        <end position="473"/>
    </location>
</feature>
<name>A0A8K0GDM6_IGNLU</name>
<keyword evidence="1" id="KW-0732">Signal</keyword>
<dbReference type="Proteomes" id="UP000801492">
    <property type="component" value="Unassembled WGS sequence"/>
</dbReference>
<protein>
    <recommendedName>
        <fullName evidence="2">C-type lectin domain-containing protein</fullName>
    </recommendedName>
</protein>
<dbReference type="PANTHER" id="PTHR45784:SF3">
    <property type="entry name" value="C-TYPE LECTIN DOMAIN FAMILY 4 MEMBER K-LIKE-RELATED"/>
    <property type="match status" value="1"/>
</dbReference>
<dbReference type="SMART" id="SM00034">
    <property type="entry name" value="CLECT"/>
    <property type="match status" value="3"/>
</dbReference>
<comment type="caution">
    <text evidence="3">The sequence shown here is derived from an EMBL/GenBank/DDBJ whole genome shotgun (WGS) entry which is preliminary data.</text>
</comment>
<dbReference type="PANTHER" id="PTHR45784">
    <property type="entry name" value="C-TYPE LECTIN DOMAIN FAMILY 20 MEMBER A-RELATED"/>
    <property type="match status" value="1"/>
</dbReference>
<proteinExistence type="predicted"/>
<evidence type="ECO:0000313" key="3">
    <source>
        <dbReference type="EMBL" id="KAF2895739.1"/>
    </source>
</evidence>
<keyword evidence="4" id="KW-1185">Reference proteome</keyword>
<dbReference type="InterPro" id="IPR036465">
    <property type="entry name" value="vWFA_dom_sf"/>
</dbReference>
<gene>
    <name evidence="3" type="ORF">ILUMI_10443</name>
</gene>
<dbReference type="Gene3D" id="3.10.100.10">
    <property type="entry name" value="Mannose-Binding Protein A, subunit A"/>
    <property type="match status" value="4"/>
</dbReference>
<dbReference type="GO" id="GO:0032991">
    <property type="term" value="C:protein-containing complex"/>
    <property type="evidence" value="ECO:0007669"/>
    <property type="project" value="UniProtKB-ARBA"/>
</dbReference>
<evidence type="ECO:0000256" key="1">
    <source>
        <dbReference type="SAM" id="SignalP"/>
    </source>
</evidence>
<dbReference type="AlphaFoldDB" id="A0A8K0GDM6"/>
<dbReference type="Pfam" id="PF00059">
    <property type="entry name" value="Lectin_C"/>
    <property type="match status" value="2"/>
</dbReference>
<dbReference type="OrthoDB" id="6356110at2759"/>
<dbReference type="Gene3D" id="3.40.50.410">
    <property type="entry name" value="von Willebrand factor, type A domain"/>
    <property type="match status" value="1"/>
</dbReference>
<evidence type="ECO:0000313" key="4">
    <source>
        <dbReference type="Proteomes" id="UP000801492"/>
    </source>
</evidence>
<accession>A0A8K0GDM6</accession>
<dbReference type="EMBL" id="VTPC01005712">
    <property type="protein sequence ID" value="KAF2895739.1"/>
    <property type="molecule type" value="Genomic_DNA"/>
</dbReference>
<dbReference type="SUPFAM" id="SSF53300">
    <property type="entry name" value="vWA-like"/>
    <property type="match status" value="1"/>
</dbReference>
<dbReference type="InterPro" id="IPR016187">
    <property type="entry name" value="CTDL_fold"/>
</dbReference>
<sequence>MLLVLHIFGIFLFDFVRAETGDAYHGPPQARELFSYNDRLFYFYSDRVPYDEAAAICQAGDMHLTHLDDPGKAKFAAESIAEAWMVFEDMWIGAKKQEMGRWVWEWNNKRIPEESQMMQNYTYMYPPWIDNEIPARDGKDCLAVDRNGHNDPFFVDLDCKLPRPFICEQNVKQNRTDPYISSKTEVFDIEFILYHGRLSWSAAVSFCRQQGFALATVENMTVARKLAKAMLKSRPEFEDAWIGANLKDDKWVWVETGEDVKSIPGEYRDPTKGETPENIITPQFPPWFEAEPRKGRECVIFDRHLCDEPKFIDLKCNRQRDFICIKREQATVDMQILHIVDRDRKRYIFFPVSATWYEAKRICDEEGESTTMLNLSDIDETKFIMQTMSDARRPIDHLWLGGKIIENKWHWVGRDEETERKPIEMIPDETGFPPWCDNETNLEMACLNLDRQNHWTPLIYGLECNSTQAVVCVQPVEPNDRIIDYKGPGGDDPEVKLRVTKLVQNPLSWDQAEKVCEIEVGRLWKPRFDKPESEEAIKTLFNELKEGQSKDIESGVYHVNGGHYDANKNAWIVHDKAVTITTGWEPEHGDCLVGQINSSATEWTWFPVKCYHKLYSQVICVPRCSLSEVNYEEENSEWICDAASSNIFDHKMIGMGCTHRCNESLVTQGPDRFTCDTKGGWLTPQESIPVKSGLCKPPEKALDVFEHIPSATATLGFILDSTSDSPKDYNASKYLIGNLIDFYRSKMNELNMAIISIEPDQNGAEAAVLKYRNSISKDQECDNISAALDLLVDRGEGVRDYGAGLGKMKDVLGDSILNEAHIVFIVPETNQKGIFKQRAHDLNQDARVFAIGTNKHTPMNQLVDIASMSDGISFALRFNKPPHLVKAVQALMKECTECKCATAFDNLVKSMLEEPGGQADHVPEPTNPPE</sequence>
<dbReference type="InterPro" id="IPR016186">
    <property type="entry name" value="C-type_lectin-like/link_sf"/>
</dbReference>
<dbReference type="CDD" id="cd00037">
    <property type="entry name" value="CLECT"/>
    <property type="match status" value="3"/>
</dbReference>
<feature type="chain" id="PRO_5035446228" description="C-type lectin domain-containing protein" evidence="1">
    <location>
        <begin position="19"/>
        <end position="930"/>
    </location>
</feature>
<feature type="domain" description="C-type lectin" evidence="2">
    <location>
        <begin position="36"/>
        <end position="168"/>
    </location>
</feature>
<feature type="domain" description="C-type lectin" evidence="2">
    <location>
        <begin position="191"/>
        <end position="325"/>
    </location>
</feature>
<dbReference type="InterPro" id="IPR001304">
    <property type="entry name" value="C-type_lectin-like"/>
</dbReference>
<reference evidence="3" key="1">
    <citation type="submission" date="2019-08" db="EMBL/GenBank/DDBJ databases">
        <title>The genome of the North American firefly Photinus pyralis.</title>
        <authorList>
            <consortium name="Photinus pyralis genome working group"/>
            <person name="Fallon T.R."/>
            <person name="Sander Lower S.E."/>
            <person name="Weng J.-K."/>
        </authorList>
    </citation>
    <scope>NUCLEOTIDE SEQUENCE</scope>
    <source>
        <strain evidence="3">TRF0915ILg1</strain>
        <tissue evidence="3">Whole body</tissue>
    </source>
</reference>